<keyword evidence="1" id="KW-0472">Membrane</keyword>
<sequence length="205" mass="23941">MAPEQQKTRKNLSKKHFCYINSAFRVWGAITLIVLWALTIFTIQKPNYTKHVITWYLLVTSIIVTIFELLWVLNNLSCFRETGCCYCKCWKYFMMVSNWRKGVLYIVLAIPTFWIEQNYIQSIIIGIMLTVSGVFYILMSILPLFYREKKATPEQYVLNPTPNVKLVSQEVATQTDSSYYAHIYPPSPPQYEENVDTVALPPELK</sequence>
<dbReference type="PANTHER" id="PTHR28474:SF1">
    <property type="entry name" value="TRANSMEMBRANE PROTEIN 72"/>
    <property type="match status" value="1"/>
</dbReference>
<evidence type="ECO:0000256" key="1">
    <source>
        <dbReference type="SAM" id="Phobius"/>
    </source>
</evidence>
<dbReference type="OrthoDB" id="5946061at2759"/>
<evidence type="ECO:0000313" key="3">
    <source>
        <dbReference type="Proteomes" id="UP000597762"/>
    </source>
</evidence>
<proteinExistence type="predicted"/>
<dbReference type="PANTHER" id="PTHR28474">
    <property type="entry name" value="TRANSMEMBRANE PROTEIN 72"/>
    <property type="match status" value="1"/>
</dbReference>
<evidence type="ECO:0000313" key="2">
    <source>
        <dbReference type="EMBL" id="CAE1238882.1"/>
    </source>
</evidence>
<dbReference type="Proteomes" id="UP000597762">
    <property type="component" value="Unassembled WGS sequence"/>
</dbReference>
<name>A0A812BQ81_ACAPH</name>
<gene>
    <name evidence="2" type="ORF">SPHA_21565</name>
</gene>
<protein>
    <recommendedName>
        <fullName evidence="4">Transmembrane protein</fullName>
    </recommendedName>
</protein>
<comment type="caution">
    <text evidence="2">The sequence shown here is derived from an EMBL/GenBank/DDBJ whole genome shotgun (WGS) entry which is preliminary data.</text>
</comment>
<keyword evidence="3" id="KW-1185">Reference proteome</keyword>
<keyword evidence="1" id="KW-1133">Transmembrane helix</keyword>
<evidence type="ECO:0008006" key="4">
    <source>
        <dbReference type="Google" id="ProtNLM"/>
    </source>
</evidence>
<dbReference type="Pfam" id="PF16054">
    <property type="entry name" value="TMEM72"/>
    <property type="match status" value="1"/>
</dbReference>
<keyword evidence="1" id="KW-0812">Transmembrane</keyword>
<feature type="transmembrane region" description="Helical" evidence="1">
    <location>
        <begin position="98"/>
        <end position="115"/>
    </location>
</feature>
<reference evidence="2" key="1">
    <citation type="submission" date="2021-01" db="EMBL/GenBank/DDBJ databases">
        <authorList>
            <person name="Li R."/>
            <person name="Bekaert M."/>
        </authorList>
    </citation>
    <scope>NUCLEOTIDE SEQUENCE</scope>
    <source>
        <strain evidence="2">Farmed</strain>
    </source>
</reference>
<dbReference type="AlphaFoldDB" id="A0A812BQ81"/>
<feature type="transmembrane region" description="Helical" evidence="1">
    <location>
        <begin position="20"/>
        <end position="41"/>
    </location>
</feature>
<organism evidence="2 3">
    <name type="scientific">Acanthosepion pharaonis</name>
    <name type="common">Pharaoh cuttlefish</name>
    <name type="synonym">Sepia pharaonis</name>
    <dbReference type="NCBI Taxonomy" id="158019"/>
    <lineage>
        <taxon>Eukaryota</taxon>
        <taxon>Metazoa</taxon>
        <taxon>Spiralia</taxon>
        <taxon>Lophotrochozoa</taxon>
        <taxon>Mollusca</taxon>
        <taxon>Cephalopoda</taxon>
        <taxon>Coleoidea</taxon>
        <taxon>Decapodiformes</taxon>
        <taxon>Sepiida</taxon>
        <taxon>Sepiina</taxon>
        <taxon>Sepiidae</taxon>
        <taxon>Acanthosepion</taxon>
    </lineage>
</organism>
<dbReference type="EMBL" id="CAHIKZ030000791">
    <property type="protein sequence ID" value="CAE1238882.1"/>
    <property type="molecule type" value="Genomic_DNA"/>
</dbReference>
<accession>A0A812BQ81</accession>
<dbReference type="InterPro" id="IPR032055">
    <property type="entry name" value="TMEM72"/>
</dbReference>
<feature type="transmembrane region" description="Helical" evidence="1">
    <location>
        <begin position="53"/>
        <end position="73"/>
    </location>
</feature>
<feature type="transmembrane region" description="Helical" evidence="1">
    <location>
        <begin position="121"/>
        <end position="146"/>
    </location>
</feature>